<evidence type="ECO:0000313" key="2">
    <source>
        <dbReference type="Proteomes" id="UP001230685"/>
    </source>
</evidence>
<dbReference type="PROSITE" id="PS51257">
    <property type="entry name" value="PROKAR_LIPOPROTEIN"/>
    <property type="match status" value="1"/>
</dbReference>
<protein>
    <submittedName>
        <fullName evidence="1">I78 family peptidase inhibitor</fullName>
    </submittedName>
</protein>
<name>A0ABT9EHA9_9SPHN</name>
<dbReference type="Gene3D" id="3.30.10.10">
    <property type="entry name" value="Trypsin Inhibitor V, subunit A"/>
    <property type="match status" value="1"/>
</dbReference>
<dbReference type="PANTHER" id="PTHR39600:SF1">
    <property type="entry name" value="PEPTIDASE INHIBITOR I78 FAMILY PROTEIN"/>
    <property type="match status" value="1"/>
</dbReference>
<keyword evidence="2" id="KW-1185">Reference proteome</keyword>
<dbReference type="Pfam" id="PF11720">
    <property type="entry name" value="Inhibitor_I78"/>
    <property type="match status" value="1"/>
</dbReference>
<dbReference type="InterPro" id="IPR021719">
    <property type="entry name" value="Prot_inh_I78"/>
</dbReference>
<comment type="caution">
    <text evidence="1">The sequence shown here is derived from an EMBL/GenBank/DDBJ whole genome shotgun (WGS) entry which is preliminary data.</text>
</comment>
<dbReference type="EMBL" id="JAUUDS010000001">
    <property type="protein sequence ID" value="MDP1026161.1"/>
    <property type="molecule type" value="Genomic_DNA"/>
</dbReference>
<organism evidence="1 2">
    <name type="scientific">Sphingomonas aurea</name>
    <dbReference type="NCBI Taxonomy" id="3063994"/>
    <lineage>
        <taxon>Bacteria</taxon>
        <taxon>Pseudomonadati</taxon>
        <taxon>Pseudomonadota</taxon>
        <taxon>Alphaproteobacteria</taxon>
        <taxon>Sphingomonadales</taxon>
        <taxon>Sphingomonadaceae</taxon>
        <taxon>Sphingomonas</taxon>
    </lineage>
</organism>
<dbReference type="Proteomes" id="UP001230685">
    <property type="component" value="Unassembled WGS sequence"/>
</dbReference>
<proteinExistence type="predicted"/>
<dbReference type="RefSeq" id="WP_305171721.1">
    <property type="nucleotide sequence ID" value="NZ_JAUUDS010000001.1"/>
</dbReference>
<reference evidence="1 2" key="1">
    <citation type="submission" date="2023-07" db="EMBL/GenBank/DDBJ databases">
        <authorList>
            <person name="Kim M.K."/>
        </authorList>
    </citation>
    <scope>NUCLEOTIDE SEQUENCE [LARGE SCALE GENOMIC DNA]</scope>
    <source>
        <strain evidence="1 2">KR1UV-12</strain>
    </source>
</reference>
<dbReference type="PANTHER" id="PTHR39600">
    <property type="entry name" value="PEPTIDASE INHIBITOR I78 FAMILY PROTEIN"/>
    <property type="match status" value="1"/>
</dbReference>
<sequence length="94" mass="10300">MKTPIIAGLLLAAGCAPVAPVEPPRGPCMVDEALRMRFVGTKFRMTMRETIQRAANARTARILRPDDAATMDYREDRLNILLDDGGQVDGLRCG</sequence>
<gene>
    <name evidence="1" type="ORF">Q5H91_02965</name>
</gene>
<evidence type="ECO:0000313" key="1">
    <source>
        <dbReference type="EMBL" id="MDP1026161.1"/>
    </source>
</evidence>
<accession>A0ABT9EHA9</accession>